<dbReference type="EMBL" id="FOMB01000025">
    <property type="protein sequence ID" value="SFD16297.1"/>
    <property type="molecule type" value="Genomic_DNA"/>
</dbReference>
<dbReference type="PROSITE" id="PS50949">
    <property type="entry name" value="HTH_GNTR"/>
    <property type="match status" value="1"/>
</dbReference>
<dbReference type="PANTHER" id="PTHR44846:SF17">
    <property type="entry name" value="GNTR-FAMILY TRANSCRIPTIONAL REGULATOR"/>
    <property type="match status" value="1"/>
</dbReference>
<dbReference type="AlphaFoldDB" id="A0A0F5PW44"/>
<sequence length="234" mass="25717">MAAQWFRVYDTLRKAIVVGELAPGSQLPTEFEVSATHHVSRNTVRRAYLALSQDGLIRSVNGRGSFVMQTGITYEIDATSRFRDVLDGQGVKSSVRAVEYRDMATDIAMAACLAVAIGSPLLKVTTLILGDDTPFILTTRHVRADLIDDLERKLLECDSLTLVARSEGLGQLRRVSRTVGARLPTQREADLLECPSHAPVLVVSTTSRIDNGMLLECQDAVMNGRLVRLSFRSD</sequence>
<evidence type="ECO:0000259" key="4">
    <source>
        <dbReference type="PROSITE" id="PS50949"/>
    </source>
</evidence>
<evidence type="ECO:0000256" key="2">
    <source>
        <dbReference type="ARBA" id="ARBA00023125"/>
    </source>
</evidence>
<protein>
    <submittedName>
        <fullName evidence="6">GntR family transcriptional regulator, phosphonate transport system regulatory protein</fullName>
    </submittedName>
</protein>
<reference evidence="5 7" key="1">
    <citation type="submission" date="2015-03" db="EMBL/GenBank/DDBJ databases">
        <authorList>
            <person name="Lepp D."/>
            <person name="Hassan Y.I."/>
            <person name="Li X.-Z."/>
            <person name="Zhou T."/>
        </authorList>
    </citation>
    <scope>NUCLEOTIDE SEQUENCE [LARGE SCALE GENOMIC DNA]</scope>
    <source>
        <strain evidence="5 7">Cr7-05</strain>
    </source>
</reference>
<dbReference type="PANTHER" id="PTHR44846">
    <property type="entry name" value="MANNOSYL-D-GLYCERATE TRANSPORT/METABOLISM SYSTEM REPRESSOR MNGR-RELATED"/>
    <property type="match status" value="1"/>
</dbReference>
<dbReference type="Gene3D" id="1.10.10.10">
    <property type="entry name" value="Winged helix-like DNA-binding domain superfamily/Winged helix DNA-binding domain"/>
    <property type="match status" value="1"/>
</dbReference>
<evidence type="ECO:0000313" key="6">
    <source>
        <dbReference type="EMBL" id="SFD16297.1"/>
    </source>
</evidence>
<evidence type="ECO:0000313" key="5">
    <source>
        <dbReference type="EMBL" id="KKC32858.1"/>
    </source>
</evidence>
<dbReference type="PATRIC" id="fig|728005.3.peg.430"/>
<dbReference type="Pfam" id="PF07702">
    <property type="entry name" value="UTRA"/>
    <property type="match status" value="1"/>
</dbReference>
<dbReference type="SMART" id="SM00345">
    <property type="entry name" value="HTH_GNTR"/>
    <property type="match status" value="1"/>
</dbReference>
<dbReference type="PRINTS" id="PR00035">
    <property type="entry name" value="HTHGNTR"/>
</dbReference>
<organism evidence="6 8">
    <name type="scientific">Devosia psychrophila</name>
    <dbReference type="NCBI Taxonomy" id="728005"/>
    <lineage>
        <taxon>Bacteria</taxon>
        <taxon>Pseudomonadati</taxon>
        <taxon>Pseudomonadota</taxon>
        <taxon>Alphaproteobacteria</taxon>
        <taxon>Hyphomicrobiales</taxon>
        <taxon>Devosiaceae</taxon>
        <taxon>Devosia</taxon>
    </lineage>
</organism>
<dbReference type="OrthoDB" id="9800645at2"/>
<dbReference type="Gene3D" id="3.40.1410.10">
    <property type="entry name" value="Chorismate lyase-like"/>
    <property type="match status" value="1"/>
</dbReference>
<accession>A0A0F5PW44</accession>
<dbReference type="InterPro" id="IPR028978">
    <property type="entry name" value="Chorismate_lyase_/UTRA_dom_sf"/>
</dbReference>
<keyword evidence="1" id="KW-0805">Transcription regulation</keyword>
<evidence type="ECO:0000256" key="1">
    <source>
        <dbReference type="ARBA" id="ARBA00023015"/>
    </source>
</evidence>
<dbReference type="STRING" id="728005.SAMN04488059_1252"/>
<dbReference type="GO" id="GO:0003677">
    <property type="term" value="F:DNA binding"/>
    <property type="evidence" value="ECO:0007669"/>
    <property type="project" value="UniProtKB-KW"/>
</dbReference>
<keyword evidence="3" id="KW-0804">Transcription</keyword>
<gene>
    <name evidence="6" type="ORF">SAMN04488059_1252</name>
    <name evidence="5" type="ORF">WH91_11475</name>
</gene>
<name>A0A0F5PW44_9HYPH</name>
<dbReference type="InterPro" id="IPR036390">
    <property type="entry name" value="WH_DNA-bd_sf"/>
</dbReference>
<dbReference type="InterPro" id="IPR011663">
    <property type="entry name" value="UTRA"/>
</dbReference>
<dbReference type="InterPro" id="IPR050679">
    <property type="entry name" value="Bact_HTH_transcr_reg"/>
</dbReference>
<dbReference type="CDD" id="cd07377">
    <property type="entry name" value="WHTH_GntR"/>
    <property type="match status" value="1"/>
</dbReference>
<keyword evidence="7" id="KW-1185">Reference proteome</keyword>
<dbReference type="GO" id="GO:0045892">
    <property type="term" value="P:negative regulation of DNA-templated transcription"/>
    <property type="evidence" value="ECO:0007669"/>
    <property type="project" value="TreeGrafter"/>
</dbReference>
<dbReference type="EMBL" id="LAPV01000125">
    <property type="protein sequence ID" value="KKC32858.1"/>
    <property type="molecule type" value="Genomic_DNA"/>
</dbReference>
<dbReference type="InterPro" id="IPR000524">
    <property type="entry name" value="Tscrpt_reg_HTH_GntR"/>
</dbReference>
<dbReference type="Proteomes" id="UP000033519">
    <property type="component" value="Unassembled WGS sequence"/>
</dbReference>
<keyword evidence="2" id="KW-0238">DNA-binding</keyword>
<dbReference type="SUPFAM" id="SSF64288">
    <property type="entry name" value="Chorismate lyase-like"/>
    <property type="match status" value="1"/>
</dbReference>
<dbReference type="GO" id="GO:0003700">
    <property type="term" value="F:DNA-binding transcription factor activity"/>
    <property type="evidence" value="ECO:0007669"/>
    <property type="project" value="InterPro"/>
</dbReference>
<evidence type="ECO:0000256" key="3">
    <source>
        <dbReference type="ARBA" id="ARBA00023163"/>
    </source>
</evidence>
<reference evidence="6 8" key="2">
    <citation type="submission" date="2016-10" db="EMBL/GenBank/DDBJ databases">
        <authorList>
            <person name="de Groot N.N."/>
        </authorList>
    </citation>
    <scope>NUCLEOTIDE SEQUENCE [LARGE SCALE GENOMIC DNA]</scope>
    <source>
        <strain evidence="6 8">CGMCC 1.10210</strain>
    </source>
</reference>
<dbReference type="SMART" id="SM00866">
    <property type="entry name" value="UTRA"/>
    <property type="match status" value="1"/>
</dbReference>
<dbReference type="Pfam" id="PF00392">
    <property type="entry name" value="GntR"/>
    <property type="match status" value="1"/>
</dbReference>
<evidence type="ECO:0000313" key="8">
    <source>
        <dbReference type="Proteomes" id="UP000182258"/>
    </source>
</evidence>
<evidence type="ECO:0000313" key="7">
    <source>
        <dbReference type="Proteomes" id="UP000033519"/>
    </source>
</evidence>
<dbReference type="Proteomes" id="UP000182258">
    <property type="component" value="Unassembled WGS sequence"/>
</dbReference>
<dbReference type="InterPro" id="IPR036388">
    <property type="entry name" value="WH-like_DNA-bd_sf"/>
</dbReference>
<feature type="domain" description="HTH gntR-type" evidence="4">
    <location>
        <begin position="2"/>
        <end position="70"/>
    </location>
</feature>
<proteinExistence type="predicted"/>
<dbReference type="RefSeq" id="WP_046171153.1">
    <property type="nucleotide sequence ID" value="NZ_FOMB01000025.1"/>
</dbReference>
<dbReference type="SUPFAM" id="SSF46785">
    <property type="entry name" value="Winged helix' DNA-binding domain"/>
    <property type="match status" value="1"/>
</dbReference>